<dbReference type="EMBL" id="VCPD01000002">
    <property type="protein sequence ID" value="TMV08477.1"/>
    <property type="molecule type" value="Genomic_DNA"/>
</dbReference>
<sequence length="398" mass="42353">MTLDVFSAARLQHAAGNRKTGDAAFRVLPEQGFAEACKEITAWEGYAPTPLVSLDGLAARIGVARIDYKHEGPRFGLGSFKALGGSYAAMRVLQRELTKRLGHAVSLADIRNGTHRDICRQITLVSATDGNHGRSLAWGCQRFGAPCRIYIHAEVSEGRAKAMRDMGAEVIRIDGDYDDSVRLAKDEAETNGWFVVSDTSWPGYTEPPRDVMAGYGVMTREICETLDQAPTHVFLQGGVGGLAASVAAGLRQVYGSQAPRVVISEPELAACLFESARAGRATTVHIEEETIMAGLSCGEPSEMAWDILSEEASDFLTIPDAIVAPAVRLLAKAETGDAVVEAGESAVAGLAALIAARQDADLSKKLGLDARSRILLIGSEGVTDPAIYAEIMKGADHV</sequence>
<dbReference type="Pfam" id="PF00291">
    <property type="entry name" value="PALP"/>
    <property type="match status" value="1"/>
</dbReference>
<protein>
    <submittedName>
        <fullName evidence="4">Diaminopropionate ammonia-lyase</fullName>
        <ecNumber evidence="4">4.3.1.15</ecNumber>
    </submittedName>
</protein>
<keyword evidence="2" id="KW-0663">Pyridoxal phosphate</keyword>
<dbReference type="Proteomes" id="UP001193035">
    <property type="component" value="Unassembled WGS sequence"/>
</dbReference>
<dbReference type="SUPFAM" id="SSF53686">
    <property type="entry name" value="Tryptophan synthase beta subunit-like PLP-dependent enzymes"/>
    <property type="match status" value="1"/>
</dbReference>
<accession>A0ABY2X0J2</accession>
<evidence type="ECO:0000313" key="5">
    <source>
        <dbReference type="Proteomes" id="UP001193035"/>
    </source>
</evidence>
<dbReference type="CDD" id="cd00640">
    <property type="entry name" value="Trp-synth-beta_II"/>
    <property type="match status" value="1"/>
</dbReference>
<evidence type="ECO:0000256" key="2">
    <source>
        <dbReference type="ARBA" id="ARBA00022898"/>
    </source>
</evidence>
<organism evidence="4 5">
    <name type="scientific">Ruegeria sediminis</name>
    <dbReference type="NCBI Taxonomy" id="2583820"/>
    <lineage>
        <taxon>Bacteria</taxon>
        <taxon>Pseudomonadati</taxon>
        <taxon>Pseudomonadota</taxon>
        <taxon>Alphaproteobacteria</taxon>
        <taxon>Rhodobacterales</taxon>
        <taxon>Roseobacteraceae</taxon>
        <taxon>Ruegeria</taxon>
    </lineage>
</organism>
<comment type="cofactor">
    <cofactor evidence="1">
        <name>pyridoxal 5'-phosphate</name>
        <dbReference type="ChEBI" id="CHEBI:597326"/>
    </cofactor>
</comment>
<keyword evidence="5" id="KW-1185">Reference proteome</keyword>
<evidence type="ECO:0000313" key="4">
    <source>
        <dbReference type="EMBL" id="TMV08477.1"/>
    </source>
</evidence>
<dbReference type="RefSeq" id="WP_138840508.1">
    <property type="nucleotide sequence ID" value="NZ_VCPD01000002.1"/>
</dbReference>
<dbReference type="InterPro" id="IPR010081">
    <property type="entry name" value="DiNH2opropionate_NH3_lyase"/>
</dbReference>
<evidence type="ECO:0000259" key="3">
    <source>
        <dbReference type="Pfam" id="PF00291"/>
    </source>
</evidence>
<evidence type="ECO:0000256" key="1">
    <source>
        <dbReference type="ARBA" id="ARBA00001933"/>
    </source>
</evidence>
<comment type="caution">
    <text evidence="4">The sequence shown here is derived from an EMBL/GenBank/DDBJ whole genome shotgun (WGS) entry which is preliminary data.</text>
</comment>
<proteinExistence type="predicted"/>
<dbReference type="EC" id="4.3.1.15" evidence="4"/>
<dbReference type="InterPro" id="IPR036052">
    <property type="entry name" value="TrpB-like_PALP_sf"/>
</dbReference>
<feature type="domain" description="Tryptophan synthase beta chain-like PALP" evidence="3">
    <location>
        <begin position="44"/>
        <end position="365"/>
    </location>
</feature>
<dbReference type="GO" id="GO:0008838">
    <property type="term" value="F:diaminopropionate ammonia-lyase activity"/>
    <property type="evidence" value="ECO:0007669"/>
    <property type="project" value="UniProtKB-EC"/>
</dbReference>
<gene>
    <name evidence="4" type="ORF">FGK63_04905</name>
</gene>
<keyword evidence="4" id="KW-0456">Lyase</keyword>
<dbReference type="NCBIfam" id="NF006058">
    <property type="entry name" value="PRK08206.1"/>
    <property type="match status" value="1"/>
</dbReference>
<dbReference type="Gene3D" id="3.40.50.1100">
    <property type="match status" value="2"/>
</dbReference>
<reference evidence="4 5" key="1">
    <citation type="submission" date="2019-05" db="EMBL/GenBank/DDBJ databases">
        <title>Ruegeria sp. nov., isolated from tidal flat.</title>
        <authorList>
            <person name="Kim W."/>
        </authorList>
    </citation>
    <scope>NUCLEOTIDE SEQUENCE [LARGE SCALE GENOMIC DNA]</scope>
    <source>
        <strain evidence="4 5">CAU 1488</strain>
    </source>
</reference>
<name>A0ABY2X0J2_9RHOB</name>
<dbReference type="PANTHER" id="PTHR42937:SF1">
    <property type="entry name" value="DIAMINOPROPIONATE AMMONIA-LYASE"/>
    <property type="match status" value="1"/>
</dbReference>
<dbReference type="NCBIfam" id="TIGR01747">
    <property type="entry name" value="diampropi_NH3ly"/>
    <property type="match status" value="1"/>
</dbReference>
<dbReference type="InterPro" id="IPR001926">
    <property type="entry name" value="TrpB-like_PALP"/>
</dbReference>
<dbReference type="PANTHER" id="PTHR42937">
    <property type="match status" value="1"/>
</dbReference>